<dbReference type="Proteomes" id="UP000226192">
    <property type="component" value="Unassembled WGS sequence"/>
</dbReference>
<dbReference type="InterPro" id="IPR050324">
    <property type="entry name" value="CDP-alcohol_PTase-I"/>
</dbReference>
<dbReference type="GO" id="GO:0005739">
    <property type="term" value="C:mitochondrion"/>
    <property type="evidence" value="ECO:0007669"/>
    <property type="project" value="TreeGrafter"/>
</dbReference>
<dbReference type="AlphaFoldDB" id="A0A2C5XUU3"/>
<dbReference type="EMBL" id="NJET01000119">
    <property type="protein sequence ID" value="PHH61035.1"/>
    <property type="molecule type" value="Genomic_DNA"/>
</dbReference>
<dbReference type="NCBIfam" id="TIGR01460">
    <property type="entry name" value="HAD-SF-IIA"/>
    <property type="match status" value="1"/>
</dbReference>
<proteinExistence type="predicted"/>
<dbReference type="InterPro" id="IPR006357">
    <property type="entry name" value="HAD-SF_hydro_IIA"/>
</dbReference>
<gene>
    <name evidence="1" type="ORF">CDD81_857</name>
</gene>
<dbReference type="GO" id="GO:0046474">
    <property type="term" value="P:glycerophospholipid biosynthetic process"/>
    <property type="evidence" value="ECO:0007669"/>
    <property type="project" value="TreeGrafter"/>
</dbReference>
<dbReference type="Pfam" id="PF13344">
    <property type="entry name" value="Hydrolase_6"/>
    <property type="match status" value="1"/>
</dbReference>
<dbReference type="Pfam" id="PF13242">
    <property type="entry name" value="Hydrolase_like"/>
    <property type="match status" value="1"/>
</dbReference>
<dbReference type="PANTHER" id="PTHR14269:SF57">
    <property type="entry name" value="SUPERFAMILY HYDROLASE, PUTATIVE (AFU_ORTHOLOGUE AFUA_2G02580)-RELATED"/>
    <property type="match status" value="1"/>
</dbReference>
<keyword evidence="2" id="KW-1185">Reference proteome</keyword>
<protein>
    <recommendedName>
        <fullName evidence="3">HAD-superfamily subfamily IIA hydrolase</fullName>
    </recommendedName>
</protein>
<dbReference type="STRING" id="1399860.A0A2C5XUU3"/>
<dbReference type="Gene3D" id="3.40.50.1000">
    <property type="entry name" value="HAD superfamily/HAD-like"/>
    <property type="match status" value="2"/>
</dbReference>
<dbReference type="SUPFAM" id="SSF56784">
    <property type="entry name" value="HAD-like"/>
    <property type="match status" value="1"/>
</dbReference>
<evidence type="ECO:0008006" key="3">
    <source>
        <dbReference type="Google" id="ProtNLM"/>
    </source>
</evidence>
<evidence type="ECO:0000313" key="1">
    <source>
        <dbReference type="EMBL" id="PHH61035.1"/>
    </source>
</evidence>
<sequence>MLPVTRSCLRLRPGRVACGWASWSIGYKQPSKPLAALAARRHLCFTPRLGESISEPDNSLDGNPEAQGALDHIGFVFDIDGVLHQGVKPIPGTAPLLSNLFRKDVRYIFLSNGGGTHEDVKNESLGTRMCMSKTVRNYLINDRVILSHTPMRAWSESAKQQTVLITGVREDTARQVAMQYGFKRVITPSDLLHANNDVYAFDKLKETLHAKHRALPDNKSASAITDPHCSPDSIPDNALRIDKIMVWNDPRDWAVDIQLIHDLLVSHRGYLGTVSALNGDASLPNRGWQQDGQPELWVSNLDLYWKTNYPMNRFGTGAFVEALKGVWSAVTGGAELQYHAMGKPLRPTFEFAHQRLLHGDLGAIIHQKSEPGAQNAEPTTPSSAAKPLRRVYMIGDNPESDIRGALEFKPEDGAEWVPILVRTGVWQQSAAEPEPRFKPAVIVDDVVEGVLWALANEGVTMSREELFRGNE</sequence>
<dbReference type="OrthoDB" id="270009at2759"/>
<dbReference type="InterPro" id="IPR006353">
    <property type="entry name" value="HAD-SF_hydro_IIA_CECR5"/>
</dbReference>
<dbReference type="InterPro" id="IPR036412">
    <property type="entry name" value="HAD-like_sf"/>
</dbReference>
<dbReference type="NCBIfam" id="TIGR01456">
    <property type="entry name" value="CECR5"/>
    <property type="match status" value="1"/>
</dbReference>
<comment type="caution">
    <text evidence="1">The sequence shown here is derived from an EMBL/GenBank/DDBJ whole genome shotgun (WGS) entry which is preliminary data.</text>
</comment>
<organism evidence="1 2">
    <name type="scientific">Ophiocordyceps australis</name>
    <dbReference type="NCBI Taxonomy" id="1399860"/>
    <lineage>
        <taxon>Eukaryota</taxon>
        <taxon>Fungi</taxon>
        <taxon>Dikarya</taxon>
        <taxon>Ascomycota</taxon>
        <taxon>Pezizomycotina</taxon>
        <taxon>Sordariomycetes</taxon>
        <taxon>Hypocreomycetidae</taxon>
        <taxon>Hypocreales</taxon>
        <taxon>Ophiocordycipitaceae</taxon>
        <taxon>Ophiocordyceps</taxon>
    </lineage>
</organism>
<dbReference type="PANTHER" id="PTHR14269">
    <property type="entry name" value="CDP-DIACYLGLYCEROL--GLYCEROL-3-PHOSPHATE 3-PHOSPHATIDYLTRANSFERASE-RELATED"/>
    <property type="match status" value="1"/>
</dbReference>
<dbReference type="InterPro" id="IPR023214">
    <property type="entry name" value="HAD_sf"/>
</dbReference>
<name>A0A2C5XUU3_9HYPO</name>
<evidence type="ECO:0000313" key="2">
    <source>
        <dbReference type="Proteomes" id="UP000226192"/>
    </source>
</evidence>
<accession>A0A2C5XUU3</accession>
<reference evidence="1 2" key="1">
    <citation type="submission" date="2017-06" db="EMBL/GenBank/DDBJ databases">
        <title>Ant-infecting Ophiocordyceps genomes reveal a high diversity of potential behavioral manipulation genes and a possible major role for enterotoxins.</title>
        <authorList>
            <person name="De Bekker C."/>
            <person name="Evans H.C."/>
            <person name="Brachmann A."/>
            <person name="Hughes D.P."/>
        </authorList>
    </citation>
    <scope>NUCLEOTIDE SEQUENCE [LARGE SCALE GENOMIC DNA]</scope>
    <source>
        <strain evidence="1 2">Map64</strain>
    </source>
</reference>